<comment type="caution">
    <text evidence="7">The sequence shown here is derived from an EMBL/GenBank/DDBJ whole genome shotgun (WGS) entry which is preliminary data.</text>
</comment>
<evidence type="ECO:0000256" key="3">
    <source>
        <dbReference type="ARBA" id="ARBA00023015"/>
    </source>
</evidence>
<accession>A0A7C8I4Z4</accession>
<keyword evidence="3" id="KW-0805">Transcription regulation</keyword>
<evidence type="ECO:0000313" key="7">
    <source>
        <dbReference type="EMBL" id="KAF2869506.1"/>
    </source>
</evidence>
<evidence type="ECO:0000259" key="6">
    <source>
        <dbReference type="PROSITE" id="PS01124"/>
    </source>
</evidence>
<dbReference type="GO" id="GO:0003700">
    <property type="term" value="F:DNA-binding transcription factor activity"/>
    <property type="evidence" value="ECO:0007669"/>
    <property type="project" value="InterPro"/>
</dbReference>
<dbReference type="EMBL" id="JAADJZ010000016">
    <property type="protein sequence ID" value="KAF2869506.1"/>
    <property type="molecule type" value="Genomic_DNA"/>
</dbReference>
<dbReference type="Gene3D" id="1.10.10.60">
    <property type="entry name" value="Homeodomain-like"/>
    <property type="match status" value="1"/>
</dbReference>
<dbReference type="OrthoDB" id="2447880at2759"/>
<dbReference type="Gene3D" id="3.40.10.10">
    <property type="entry name" value="DNA Methylphosphotriester Repair Domain"/>
    <property type="match status" value="1"/>
</dbReference>
<comment type="cofactor">
    <cofactor evidence="1">
        <name>Zn(2+)</name>
        <dbReference type="ChEBI" id="CHEBI:29105"/>
    </cofactor>
</comment>
<feature type="non-terminal residue" evidence="7">
    <location>
        <position position="134"/>
    </location>
</feature>
<evidence type="ECO:0000256" key="2">
    <source>
        <dbReference type="ARBA" id="ARBA00022603"/>
    </source>
</evidence>
<gene>
    <name evidence="7" type="ORF">BDV95DRAFT_476572</name>
</gene>
<organism evidence="7 8">
    <name type="scientific">Massariosphaeria phaeospora</name>
    <dbReference type="NCBI Taxonomy" id="100035"/>
    <lineage>
        <taxon>Eukaryota</taxon>
        <taxon>Fungi</taxon>
        <taxon>Dikarya</taxon>
        <taxon>Ascomycota</taxon>
        <taxon>Pezizomycotina</taxon>
        <taxon>Dothideomycetes</taxon>
        <taxon>Pleosporomycetidae</taxon>
        <taxon>Pleosporales</taxon>
        <taxon>Pleosporales incertae sedis</taxon>
        <taxon>Massariosphaeria</taxon>
    </lineage>
</organism>
<dbReference type="SUPFAM" id="SSF57884">
    <property type="entry name" value="Ada DNA repair protein, N-terminal domain (N-Ada 10)"/>
    <property type="match status" value="1"/>
</dbReference>
<dbReference type="GO" id="GO:0008270">
    <property type="term" value="F:zinc ion binding"/>
    <property type="evidence" value="ECO:0007669"/>
    <property type="project" value="InterPro"/>
</dbReference>
<evidence type="ECO:0000313" key="8">
    <source>
        <dbReference type="Proteomes" id="UP000481861"/>
    </source>
</evidence>
<keyword evidence="4" id="KW-0010">Activator</keyword>
<dbReference type="SUPFAM" id="SSF46689">
    <property type="entry name" value="Homeodomain-like"/>
    <property type="match status" value="1"/>
</dbReference>
<dbReference type="PROSITE" id="PS01124">
    <property type="entry name" value="HTH_ARAC_FAMILY_2"/>
    <property type="match status" value="1"/>
</dbReference>
<dbReference type="InterPro" id="IPR035451">
    <property type="entry name" value="Ada-like_dom_sf"/>
</dbReference>
<reference evidence="7 8" key="1">
    <citation type="submission" date="2020-01" db="EMBL/GenBank/DDBJ databases">
        <authorList>
            <consortium name="DOE Joint Genome Institute"/>
            <person name="Haridas S."/>
            <person name="Albert R."/>
            <person name="Binder M."/>
            <person name="Bloem J."/>
            <person name="Labutti K."/>
            <person name="Salamov A."/>
            <person name="Andreopoulos B."/>
            <person name="Baker S.E."/>
            <person name="Barry K."/>
            <person name="Bills G."/>
            <person name="Bluhm B.H."/>
            <person name="Cannon C."/>
            <person name="Castanera R."/>
            <person name="Culley D.E."/>
            <person name="Daum C."/>
            <person name="Ezra D."/>
            <person name="Gonzalez J.B."/>
            <person name="Henrissat B."/>
            <person name="Kuo A."/>
            <person name="Liang C."/>
            <person name="Lipzen A."/>
            <person name="Lutzoni F."/>
            <person name="Magnuson J."/>
            <person name="Mondo S."/>
            <person name="Nolan M."/>
            <person name="Ohm R."/>
            <person name="Pangilinan J."/>
            <person name="Park H.-J.H."/>
            <person name="Ramirez L."/>
            <person name="Alfaro M."/>
            <person name="Sun H."/>
            <person name="Tritt A."/>
            <person name="Yoshinaga Y."/>
            <person name="Zwiers L.-H.L."/>
            <person name="Turgeon B.G."/>
            <person name="Goodwin S.B."/>
            <person name="Spatafora J.W."/>
            <person name="Crous P.W."/>
            <person name="Grigoriev I.V."/>
        </authorList>
    </citation>
    <scope>NUCLEOTIDE SEQUENCE [LARGE SCALE GENOMIC DNA]</scope>
    <source>
        <strain evidence="7 8">CBS 611.86</strain>
    </source>
</reference>
<keyword evidence="2" id="KW-0489">Methyltransferase</keyword>
<sequence>MSFTTDNARWRALTHRDPAANGKFVYSVKSTNIYCRPICAARLARRANCGFYKTPAEAEAAGFRACKRCKPEIENVENPQELAVGKACTLIERAMKEDDPKSIKLRDLAKSVGLTPRYFHKIFKDKTGLTPKEY</sequence>
<dbReference type="AlphaFoldDB" id="A0A7C8I4Z4"/>
<keyword evidence="8" id="KW-1185">Reference proteome</keyword>
<evidence type="ECO:0000256" key="4">
    <source>
        <dbReference type="ARBA" id="ARBA00023159"/>
    </source>
</evidence>
<dbReference type="InterPro" id="IPR004026">
    <property type="entry name" value="Ada_DNA_repair_Zn-bd"/>
</dbReference>
<keyword evidence="2" id="KW-0808">Transferase</keyword>
<name>A0A7C8I4Z4_9PLEO</name>
<dbReference type="Proteomes" id="UP000481861">
    <property type="component" value="Unassembled WGS sequence"/>
</dbReference>
<protein>
    <submittedName>
        <fullName evidence="7">Metal binding domain of Ada-domain-containing protein</fullName>
    </submittedName>
</protein>
<evidence type="ECO:0000256" key="1">
    <source>
        <dbReference type="ARBA" id="ARBA00001947"/>
    </source>
</evidence>
<dbReference type="Pfam" id="PF02805">
    <property type="entry name" value="Ada_Zn_binding"/>
    <property type="match status" value="1"/>
</dbReference>
<dbReference type="InterPro" id="IPR018060">
    <property type="entry name" value="HTH_AraC"/>
</dbReference>
<dbReference type="Pfam" id="PF00165">
    <property type="entry name" value="HTH_AraC"/>
    <property type="match status" value="1"/>
</dbReference>
<dbReference type="GO" id="GO:0006281">
    <property type="term" value="P:DNA repair"/>
    <property type="evidence" value="ECO:0007669"/>
    <property type="project" value="InterPro"/>
</dbReference>
<keyword evidence="5" id="KW-0804">Transcription</keyword>
<dbReference type="GO" id="GO:0008168">
    <property type="term" value="F:methyltransferase activity"/>
    <property type="evidence" value="ECO:0007669"/>
    <property type="project" value="UniProtKB-KW"/>
</dbReference>
<dbReference type="InterPro" id="IPR009057">
    <property type="entry name" value="Homeodomain-like_sf"/>
</dbReference>
<dbReference type="GO" id="GO:0032259">
    <property type="term" value="P:methylation"/>
    <property type="evidence" value="ECO:0007669"/>
    <property type="project" value="UniProtKB-KW"/>
</dbReference>
<evidence type="ECO:0000256" key="5">
    <source>
        <dbReference type="ARBA" id="ARBA00023163"/>
    </source>
</evidence>
<feature type="domain" description="HTH araC/xylS-type" evidence="6">
    <location>
        <begin position="85"/>
        <end position="134"/>
    </location>
</feature>
<proteinExistence type="predicted"/>
<dbReference type="GO" id="GO:0043565">
    <property type="term" value="F:sequence-specific DNA binding"/>
    <property type="evidence" value="ECO:0007669"/>
    <property type="project" value="InterPro"/>
</dbReference>